<sequence length="74" mass="8341">MVCSNKSEARRRILPVPHMCFIGTATSFQKPIRVIKIRRCTLSGLMSALLPEDILRASRGSLRLLQSVCCIQLR</sequence>
<protein>
    <submittedName>
        <fullName evidence="1">Uncharacterized protein</fullName>
    </submittedName>
</protein>
<accession>A0A0E9TWP8</accession>
<dbReference type="AlphaFoldDB" id="A0A0E9TWP8"/>
<dbReference type="EMBL" id="GBXM01051409">
    <property type="protein sequence ID" value="JAH57168.1"/>
    <property type="molecule type" value="Transcribed_RNA"/>
</dbReference>
<organism evidence="1">
    <name type="scientific">Anguilla anguilla</name>
    <name type="common">European freshwater eel</name>
    <name type="synonym">Muraena anguilla</name>
    <dbReference type="NCBI Taxonomy" id="7936"/>
    <lineage>
        <taxon>Eukaryota</taxon>
        <taxon>Metazoa</taxon>
        <taxon>Chordata</taxon>
        <taxon>Craniata</taxon>
        <taxon>Vertebrata</taxon>
        <taxon>Euteleostomi</taxon>
        <taxon>Actinopterygii</taxon>
        <taxon>Neopterygii</taxon>
        <taxon>Teleostei</taxon>
        <taxon>Anguilliformes</taxon>
        <taxon>Anguillidae</taxon>
        <taxon>Anguilla</taxon>
    </lineage>
</organism>
<evidence type="ECO:0000313" key="1">
    <source>
        <dbReference type="EMBL" id="JAH57168.1"/>
    </source>
</evidence>
<proteinExistence type="predicted"/>
<name>A0A0E9TWP8_ANGAN</name>
<reference evidence="1" key="2">
    <citation type="journal article" date="2015" name="Fish Shellfish Immunol.">
        <title>Early steps in the European eel (Anguilla anguilla)-Vibrio vulnificus interaction in the gills: Role of the RtxA13 toxin.</title>
        <authorList>
            <person name="Callol A."/>
            <person name="Pajuelo D."/>
            <person name="Ebbesson L."/>
            <person name="Teles M."/>
            <person name="MacKenzie S."/>
            <person name="Amaro C."/>
        </authorList>
    </citation>
    <scope>NUCLEOTIDE SEQUENCE</scope>
</reference>
<reference evidence="1" key="1">
    <citation type="submission" date="2014-11" db="EMBL/GenBank/DDBJ databases">
        <authorList>
            <person name="Amaro Gonzalez C."/>
        </authorList>
    </citation>
    <scope>NUCLEOTIDE SEQUENCE</scope>
</reference>